<evidence type="ECO:0000256" key="11">
    <source>
        <dbReference type="HAMAP-Rule" id="MF_00276"/>
    </source>
</evidence>
<keyword evidence="7 11" id="KW-0630">Potassium</keyword>
<dbReference type="PANTHER" id="PTHR30042">
    <property type="entry name" value="POTASSIUM-TRANSPORTING ATPASE C CHAIN"/>
    <property type="match status" value="1"/>
</dbReference>
<keyword evidence="1 11" id="KW-0813">Transport</keyword>
<dbReference type="PANTHER" id="PTHR30042:SF2">
    <property type="entry name" value="POTASSIUM-TRANSPORTING ATPASE KDPC SUBUNIT"/>
    <property type="match status" value="1"/>
</dbReference>
<keyword evidence="13" id="KW-1185">Reference proteome</keyword>
<evidence type="ECO:0000313" key="13">
    <source>
        <dbReference type="Proteomes" id="UP000293036"/>
    </source>
</evidence>
<keyword evidence="3 11" id="KW-0633">Potassium transport</keyword>
<comment type="subcellular location">
    <subcellularLocation>
        <location evidence="11">Cell membrane</location>
        <topology evidence="11">Single-pass membrane protein</topology>
    </subcellularLocation>
</comment>
<dbReference type="EMBL" id="SJDT01000007">
    <property type="protein sequence ID" value="TBW20857.1"/>
    <property type="molecule type" value="Genomic_DNA"/>
</dbReference>
<evidence type="ECO:0000256" key="8">
    <source>
        <dbReference type="ARBA" id="ARBA00022989"/>
    </source>
</evidence>
<dbReference type="GO" id="GO:0005524">
    <property type="term" value="F:ATP binding"/>
    <property type="evidence" value="ECO:0007669"/>
    <property type="project" value="UniProtKB-UniRule"/>
</dbReference>
<dbReference type="RefSeq" id="WP_131282212.1">
    <property type="nucleotide sequence ID" value="NZ_JBHSLR010000003.1"/>
</dbReference>
<keyword evidence="5 11" id="KW-0547">Nucleotide-binding</keyword>
<gene>
    <name evidence="11" type="primary">kdpC</name>
    <name evidence="12" type="ORF">EZJ44_07985</name>
</gene>
<keyword evidence="9 11" id="KW-0406">Ion transport</keyword>
<comment type="similarity">
    <text evidence="11">Belongs to the KdpC family.</text>
</comment>
<organism evidence="12 13">
    <name type="scientific">Arcanobacterium bovis</name>
    <dbReference type="NCBI Taxonomy" id="2529275"/>
    <lineage>
        <taxon>Bacteria</taxon>
        <taxon>Bacillati</taxon>
        <taxon>Actinomycetota</taxon>
        <taxon>Actinomycetes</taxon>
        <taxon>Actinomycetales</taxon>
        <taxon>Actinomycetaceae</taxon>
        <taxon>Arcanobacterium</taxon>
    </lineage>
</organism>
<evidence type="ECO:0000256" key="5">
    <source>
        <dbReference type="ARBA" id="ARBA00022741"/>
    </source>
</evidence>
<protein>
    <recommendedName>
        <fullName evidence="11">Potassium-transporting ATPase KdpC subunit</fullName>
    </recommendedName>
    <alternativeName>
        <fullName evidence="11">ATP phosphohydrolase [potassium-transporting] C chain</fullName>
    </alternativeName>
    <alternativeName>
        <fullName evidence="11">Potassium-binding and translocating subunit C</fullName>
    </alternativeName>
    <alternativeName>
        <fullName evidence="11">Potassium-translocating ATPase C chain</fullName>
    </alternativeName>
</protein>
<comment type="caution">
    <text evidence="12">The sequence shown here is derived from an EMBL/GenBank/DDBJ whole genome shotgun (WGS) entry which is preliminary data.</text>
</comment>
<dbReference type="InterPro" id="IPR003820">
    <property type="entry name" value="KdpC"/>
</dbReference>
<dbReference type="Pfam" id="PF02669">
    <property type="entry name" value="KdpC"/>
    <property type="match status" value="1"/>
</dbReference>
<dbReference type="HAMAP" id="MF_00276">
    <property type="entry name" value="KdpC"/>
    <property type="match status" value="1"/>
</dbReference>
<evidence type="ECO:0000256" key="3">
    <source>
        <dbReference type="ARBA" id="ARBA00022538"/>
    </source>
</evidence>
<keyword evidence="10 11" id="KW-0472">Membrane</keyword>
<proteinExistence type="inferred from homology"/>
<accession>A0A4Q9UZ05</accession>
<keyword evidence="4 11" id="KW-0812">Transmembrane</keyword>
<comment type="subunit">
    <text evidence="11">The system is composed of three essential subunits: KdpA, KdpB and KdpC.</text>
</comment>
<evidence type="ECO:0000256" key="4">
    <source>
        <dbReference type="ARBA" id="ARBA00022692"/>
    </source>
</evidence>
<dbReference type="AlphaFoldDB" id="A0A4Q9UZ05"/>
<evidence type="ECO:0000256" key="6">
    <source>
        <dbReference type="ARBA" id="ARBA00022840"/>
    </source>
</evidence>
<keyword evidence="6 11" id="KW-0067">ATP-binding</keyword>
<dbReference type="GO" id="GO:0005886">
    <property type="term" value="C:plasma membrane"/>
    <property type="evidence" value="ECO:0007669"/>
    <property type="project" value="UniProtKB-SubCell"/>
</dbReference>
<evidence type="ECO:0000256" key="1">
    <source>
        <dbReference type="ARBA" id="ARBA00022448"/>
    </source>
</evidence>
<evidence type="ECO:0000256" key="2">
    <source>
        <dbReference type="ARBA" id="ARBA00022475"/>
    </source>
</evidence>
<keyword evidence="2 11" id="KW-1003">Cell membrane</keyword>
<evidence type="ECO:0000256" key="9">
    <source>
        <dbReference type="ARBA" id="ARBA00023065"/>
    </source>
</evidence>
<name>A0A4Q9UZ05_9ACTO</name>
<dbReference type="OrthoDB" id="9788285at2"/>
<evidence type="ECO:0000313" key="12">
    <source>
        <dbReference type="EMBL" id="TBW20857.1"/>
    </source>
</evidence>
<evidence type="ECO:0000256" key="10">
    <source>
        <dbReference type="ARBA" id="ARBA00023136"/>
    </source>
</evidence>
<reference evidence="12 13" key="1">
    <citation type="submission" date="2019-02" db="EMBL/GenBank/DDBJ databases">
        <title>Arcanobacterium bovis sp. nov., isolated from the milk of a cow with mastitis.</title>
        <authorList>
            <person name="Sammra O."/>
            <person name="Foster G."/>
            <person name="Hassan A."/>
            <person name="Alssahen M."/>
            <person name="Laemmler C."/>
            <person name="Borowiak M."/>
            <person name="Malorny B."/>
            <person name="Abdulmawjood A."/>
        </authorList>
    </citation>
    <scope>NUCLEOTIDE SEQUENCE [LARGE SCALE GENOMIC DNA]</scope>
    <source>
        <strain evidence="12 13">C605018/01/1</strain>
    </source>
</reference>
<comment type="function">
    <text evidence="11">Part of the high-affinity ATP-driven potassium transport (or Kdp) system, which catalyzes the hydrolysis of ATP coupled with the electrogenic transport of potassium into the cytoplasm. This subunit acts as a catalytic chaperone that increases the ATP-binding affinity of the ATP-hydrolyzing subunit KdpB by the formation of a transient KdpB/KdpC/ATP ternary complex.</text>
</comment>
<sequence length="204" mass="22173">MSLSRMKRVVLTATKMFIVFTLLLGLVYPLVFVGVGQIFARQSRGSYLMSNGGDSETAEVIGSELLAQPVTKPGYFFYRASSAGDGWDPMQSGASNLSPASTELQELAAQRRRDIAQREHVNADAIPADAVTASGSGLDPHISLAYARIQAARVARERGMTQAQIDRIINEQVEHVFNGFKDGQIVNVTALNHALDLAQRHAEE</sequence>
<dbReference type="GO" id="GO:0008556">
    <property type="term" value="F:P-type potassium transmembrane transporter activity"/>
    <property type="evidence" value="ECO:0007669"/>
    <property type="project" value="InterPro"/>
</dbReference>
<dbReference type="Proteomes" id="UP000293036">
    <property type="component" value="Unassembled WGS sequence"/>
</dbReference>
<dbReference type="PIRSF" id="PIRSF001296">
    <property type="entry name" value="K_ATPase_KdpC"/>
    <property type="match status" value="1"/>
</dbReference>
<evidence type="ECO:0000256" key="7">
    <source>
        <dbReference type="ARBA" id="ARBA00022958"/>
    </source>
</evidence>
<keyword evidence="8 11" id="KW-1133">Transmembrane helix</keyword>